<protein>
    <recommendedName>
        <fullName evidence="2">Rho-GAP domain-containing protein</fullName>
    </recommendedName>
</protein>
<dbReference type="PANTHER" id="PTHR45808:SF2">
    <property type="entry name" value="RHO GTPASE-ACTIVATING PROTEIN 68F"/>
    <property type="match status" value="1"/>
</dbReference>
<comment type="caution">
    <text evidence="3">The sequence shown here is derived from an EMBL/GenBank/DDBJ whole genome shotgun (WGS) entry which is preliminary data.</text>
</comment>
<sequence>MSQERTLYSQVSSDDGAQPGLHNDSQDHGGGHFISGAQSTQGLSPQAHRSRRSDESKPSSMLGTDNPMEDLRTRGMGFASFLREKTKAASETLKQHDWTREQQALSQIRTWGTGAAERVQTATATGWKQAQQGLKGFVGGPLLTLCKSEAANRPCPRIILVCCTALVTGGLSAEGLFQQEASDDLVHFLFGAFEEGAGVVMPPPGTSPHVIANTVKRFLLTLPEPLLTYKLLPHFIQAGLESTSRSAIVLGELPLPNQSTLQILLETLHRVAGNAAENEMDAHALALSLAPCIAWHPPPQSERRRGYGQVNNAGGFGFGAADYHESGHDGDSPTAGVRTELSPEELGAIVAVLGYLISNFQHLNSSDGSPLYNTAATHTLE</sequence>
<evidence type="ECO:0000256" key="1">
    <source>
        <dbReference type="SAM" id="MobiDB-lite"/>
    </source>
</evidence>
<dbReference type="PANTHER" id="PTHR45808">
    <property type="entry name" value="RHO GTPASE-ACTIVATING PROTEIN 68F"/>
    <property type="match status" value="1"/>
</dbReference>
<feature type="region of interest" description="Disordered" evidence="1">
    <location>
        <begin position="1"/>
        <end position="72"/>
    </location>
</feature>
<dbReference type="Proteomes" id="UP001314263">
    <property type="component" value="Unassembled WGS sequence"/>
</dbReference>
<dbReference type="InterPro" id="IPR008936">
    <property type="entry name" value="Rho_GTPase_activation_prot"/>
</dbReference>
<name>A0AAV1IIY7_9CHLO</name>
<evidence type="ECO:0000259" key="2">
    <source>
        <dbReference type="PROSITE" id="PS50238"/>
    </source>
</evidence>
<dbReference type="GO" id="GO:0005737">
    <property type="term" value="C:cytoplasm"/>
    <property type="evidence" value="ECO:0007669"/>
    <property type="project" value="TreeGrafter"/>
</dbReference>
<dbReference type="Pfam" id="PF00620">
    <property type="entry name" value="RhoGAP"/>
    <property type="match status" value="1"/>
</dbReference>
<dbReference type="EMBL" id="CAUYUE010000013">
    <property type="protein sequence ID" value="CAK0785893.1"/>
    <property type="molecule type" value="Genomic_DNA"/>
</dbReference>
<dbReference type="InterPro" id="IPR000198">
    <property type="entry name" value="RhoGAP_dom"/>
</dbReference>
<dbReference type="AlphaFoldDB" id="A0AAV1IIY7"/>
<accession>A0AAV1IIY7</accession>
<feature type="domain" description="Rho-GAP" evidence="2">
    <location>
        <begin position="140"/>
        <end position="364"/>
    </location>
</feature>
<dbReference type="Gene3D" id="1.10.555.10">
    <property type="entry name" value="Rho GTPase activation protein"/>
    <property type="match status" value="1"/>
</dbReference>
<feature type="compositionally biased region" description="Polar residues" evidence="1">
    <location>
        <begin position="1"/>
        <end position="15"/>
    </location>
</feature>
<dbReference type="PROSITE" id="PS50238">
    <property type="entry name" value="RHOGAP"/>
    <property type="match status" value="1"/>
</dbReference>
<dbReference type="SMART" id="SM00324">
    <property type="entry name" value="RhoGAP"/>
    <property type="match status" value="1"/>
</dbReference>
<evidence type="ECO:0000313" key="3">
    <source>
        <dbReference type="EMBL" id="CAK0785893.1"/>
    </source>
</evidence>
<dbReference type="GO" id="GO:0005096">
    <property type="term" value="F:GTPase activator activity"/>
    <property type="evidence" value="ECO:0007669"/>
    <property type="project" value="TreeGrafter"/>
</dbReference>
<evidence type="ECO:0000313" key="4">
    <source>
        <dbReference type="Proteomes" id="UP001314263"/>
    </source>
</evidence>
<dbReference type="CDD" id="cd00159">
    <property type="entry name" value="RhoGAP"/>
    <property type="match status" value="1"/>
</dbReference>
<reference evidence="3 4" key="1">
    <citation type="submission" date="2023-10" db="EMBL/GenBank/DDBJ databases">
        <authorList>
            <person name="Maclean D."/>
            <person name="Macfadyen A."/>
        </authorList>
    </citation>
    <scope>NUCLEOTIDE SEQUENCE [LARGE SCALE GENOMIC DNA]</scope>
</reference>
<gene>
    <name evidence="3" type="ORF">CVIRNUC_009106</name>
</gene>
<organism evidence="3 4">
    <name type="scientific">Coccomyxa viridis</name>
    <dbReference type="NCBI Taxonomy" id="1274662"/>
    <lineage>
        <taxon>Eukaryota</taxon>
        <taxon>Viridiplantae</taxon>
        <taxon>Chlorophyta</taxon>
        <taxon>core chlorophytes</taxon>
        <taxon>Trebouxiophyceae</taxon>
        <taxon>Trebouxiophyceae incertae sedis</taxon>
        <taxon>Coccomyxaceae</taxon>
        <taxon>Coccomyxa</taxon>
    </lineage>
</organism>
<keyword evidence="4" id="KW-1185">Reference proteome</keyword>
<dbReference type="GO" id="GO:0007264">
    <property type="term" value="P:small GTPase-mediated signal transduction"/>
    <property type="evidence" value="ECO:0007669"/>
    <property type="project" value="TreeGrafter"/>
</dbReference>
<dbReference type="SUPFAM" id="SSF48350">
    <property type="entry name" value="GTPase activation domain, GAP"/>
    <property type="match status" value="1"/>
</dbReference>
<proteinExistence type="predicted"/>